<reference evidence="3 4" key="3">
    <citation type="journal article" date="2017" name="G3 (Bethesda)">
        <title>Comparative analysis highlights variable genome content of wheat rusts and divergence of the mating loci.</title>
        <authorList>
            <person name="Cuomo C.A."/>
            <person name="Bakkeren G."/>
            <person name="Khalil H.B."/>
            <person name="Panwar V."/>
            <person name="Joly D."/>
            <person name="Linning R."/>
            <person name="Sakthikumar S."/>
            <person name="Song X."/>
            <person name="Adiconis X."/>
            <person name="Fan L."/>
            <person name="Goldberg J.M."/>
            <person name="Levin J.Z."/>
            <person name="Young S."/>
            <person name="Zeng Q."/>
            <person name="Anikster Y."/>
            <person name="Bruce M."/>
            <person name="Wang M."/>
            <person name="Yin C."/>
            <person name="McCallum B."/>
            <person name="Szabo L.J."/>
            <person name="Hulbert S."/>
            <person name="Chen X."/>
            <person name="Fellers J.P."/>
        </authorList>
    </citation>
    <scope>NUCLEOTIDE SEQUENCE</scope>
    <source>
        <strain evidence="4">Isolate 1-1 / race 1 (BBBD)</strain>
        <strain evidence="3">isolate 1-1 / race 1 (BBBD)</strain>
    </source>
</reference>
<protein>
    <submittedName>
        <fullName evidence="2 3">Uncharacterized protein</fullName>
    </submittedName>
</protein>
<evidence type="ECO:0000313" key="3">
    <source>
        <dbReference type="EnsemblFungi" id="PTTG_25308-t43_1-p1"/>
    </source>
</evidence>
<reference evidence="3" key="4">
    <citation type="submission" date="2025-05" db="UniProtKB">
        <authorList>
            <consortium name="EnsemblFungi"/>
        </authorList>
    </citation>
    <scope>IDENTIFICATION</scope>
    <source>
        <strain evidence="3">isolate 1-1 / race 1 (BBBD)</strain>
    </source>
</reference>
<dbReference type="AlphaFoldDB" id="A0A180H5N3"/>
<dbReference type="EnsemblFungi" id="PTTG_25308-t43_1">
    <property type="protein sequence ID" value="PTTG_25308-t43_1-p1"/>
    <property type="gene ID" value="PTTG_25308"/>
</dbReference>
<accession>A0A180H5N3</accession>
<feature type="compositionally biased region" description="Pro residues" evidence="1">
    <location>
        <begin position="1"/>
        <end position="11"/>
    </location>
</feature>
<sequence>MPPDPAPPSPPDRSHPQSSPPASNPAATRHIFFPQPLPPPSNCLPIRPTVCAAKKRTAYKKDSVAIQLPFDRPFPPPESAQPIKKILYLISFMFTSRPSGAP</sequence>
<organism evidence="2">
    <name type="scientific">Puccinia triticina (isolate 1-1 / race 1 (BBBD))</name>
    <name type="common">Brown leaf rust fungus</name>
    <dbReference type="NCBI Taxonomy" id="630390"/>
    <lineage>
        <taxon>Eukaryota</taxon>
        <taxon>Fungi</taxon>
        <taxon>Dikarya</taxon>
        <taxon>Basidiomycota</taxon>
        <taxon>Pucciniomycotina</taxon>
        <taxon>Pucciniomycetes</taxon>
        <taxon>Pucciniales</taxon>
        <taxon>Pucciniaceae</taxon>
        <taxon>Puccinia</taxon>
    </lineage>
</organism>
<evidence type="ECO:0000313" key="2">
    <source>
        <dbReference type="EMBL" id="OAV99822.1"/>
    </source>
</evidence>
<dbReference type="Proteomes" id="UP000005240">
    <property type="component" value="Unassembled WGS sequence"/>
</dbReference>
<dbReference type="VEuPathDB" id="FungiDB:PTTG_25308"/>
<evidence type="ECO:0000313" key="4">
    <source>
        <dbReference type="Proteomes" id="UP000005240"/>
    </source>
</evidence>
<proteinExistence type="predicted"/>
<reference evidence="2" key="1">
    <citation type="submission" date="2009-11" db="EMBL/GenBank/DDBJ databases">
        <authorList>
            <consortium name="The Broad Institute Genome Sequencing Platform"/>
            <person name="Ward D."/>
            <person name="Feldgarden M."/>
            <person name="Earl A."/>
            <person name="Young S.K."/>
            <person name="Zeng Q."/>
            <person name="Koehrsen M."/>
            <person name="Alvarado L."/>
            <person name="Berlin A."/>
            <person name="Bochicchio J."/>
            <person name="Borenstein D."/>
            <person name="Chapman S.B."/>
            <person name="Chen Z."/>
            <person name="Engels R."/>
            <person name="Freedman E."/>
            <person name="Gellesch M."/>
            <person name="Goldberg J."/>
            <person name="Griggs A."/>
            <person name="Gujja S."/>
            <person name="Heilman E."/>
            <person name="Heiman D."/>
            <person name="Hepburn T."/>
            <person name="Howarth C."/>
            <person name="Jen D."/>
            <person name="Larson L."/>
            <person name="Lewis B."/>
            <person name="Mehta T."/>
            <person name="Park D."/>
            <person name="Pearson M."/>
            <person name="Roberts A."/>
            <person name="Saif S."/>
            <person name="Shea T."/>
            <person name="Shenoy N."/>
            <person name="Sisk P."/>
            <person name="Stolte C."/>
            <person name="Sykes S."/>
            <person name="Thomson T."/>
            <person name="Walk T."/>
            <person name="White J."/>
            <person name="Yandava C."/>
            <person name="Izard J."/>
            <person name="Baranova O.V."/>
            <person name="Blanton J.M."/>
            <person name="Tanner A.C."/>
            <person name="Dewhirst F.E."/>
            <person name="Haas B."/>
            <person name="Nusbaum C."/>
            <person name="Birren B."/>
        </authorList>
    </citation>
    <scope>NUCLEOTIDE SEQUENCE [LARGE SCALE GENOMIC DNA]</scope>
    <source>
        <strain evidence="2">1-1 BBBD Race 1</strain>
    </source>
</reference>
<name>A0A180H5N3_PUCT1</name>
<gene>
    <name evidence="2" type="ORF">PTTG_25308</name>
</gene>
<feature type="region of interest" description="Disordered" evidence="1">
    <location>
        <begin position="1"/>
        <end position="34"/>
    </location>
</feature>
<evidence type="ECO:0000256" key="1">
    <source>
        <dbReference type="SAM" id="MobiDB-lite"/>
    </source>
</evidence>
<dbReference type="EMBL" id="ADAS02000002">
    <property type="protein sequence ID" value="OAV99822.1"/>
    <property type="molecule type" value="Genomic_DNA"/>
</dbReference>
<keyword evidence="4" id="KW-1185">Reference proteome</keyword>
<reference evidence="2" key="2">
    <citation type="submission" date="2016-05" db="EMBL/GenBank/DDBJ databases">
        <title>Comparative analysis highlights variable genome content of wheat rusts and divergence of the mating loci.</title>
        <authorList>
            <person name="Cuomo C.A."/>
            <person name="Bakkeren G."/>
            <person name="Szabo L."/>
            <person name="Khalil H."/>
            <person name="Joly D."/>
            <person name="Goldberg J."/>
            <person name="Young S."/>
            <person name="Zeng Q."/>
            <person name="Fellers J."/>
        </authorList>
    </citation>
    <scope>NUCLEOTIDE SEQUENCE [LARGE SCALE GENOMIC DNA]</scope>
    <source>
        <strain evidence="2">1-1 BBBD Race 1</strain>
    </source>
</reference>